<gene>
    <name evidence="4" type="ORF">ENT66_07305</name>
</gene>
<dbReference type="PANTHER" id="PTHR46429">
    <property type="entry name" value="23S RRNA (GUANOSINE-2'-O-)-METHYLTRANSFERASE RLMB"/>
    <property type="match status" value="1"/>
</dbReference>
<dbReference type="InterPro" id="IPR001537">
    <property type="entry name" value="SpoU_MeTrfase"/>
</dbReference>
<dbReference type="AlphaFoldDB" id="A0A7C4JS06"/>
<dbReference type="CDD" id="cd18097">
    <property type="entry name" value="SpoU-like"/>
    <property type="match status" value="1"/>
</dbReference>
<keyword evidence="2 4" id="KW-0808">Transferase</keyword>
<dbReference type="GO" id="GO:0006396">
    <property type="term" value="P:RNA processing"/>
    <property type="evidence" value="ECO:0007669"/>
    <property type="project" value="InterPro"/>
</dbReference>
<keyword evidence="1 4" id="KW-0489">Methyltransferase</keyword>
<dbReference type="PANTHER" id="PTHR46429:SF1">
    <property type="entry name" value="23S RRNA (GUANOSINE-2'-O-)-METHYLTRANSFERASE RLMB"/>
    <property type="match status" value="1"/>
</dbReference>
<proteinExistence type="predicted"/>
<evidence type="ECO:0000256" key="2">
    <source>
        <dbReference type="ARBA" id="ARBA00022679"/>
    </source>
</evidence>
<dbReference type="SUPFAM" id="SSF75217">
    <property type="entry name" value="alpha/beta knot"/>
    <property type="match status" value="1"/>
</dbReference>
<comment type="caution">
    <text evidence="4">The sequence shown here is derived from an EMBL/GenBank/DDBJ whole genome shotgun (WGS) entry which is preliminary data.</text>
</comment>
<dbReference type="GO" id="GO:0003723">
    <property type="term" value="F:RNA binding"/>
    <property type="evidence" value="ECO:0007669"/>
    <property type="project" value="InterPro"/>
</dbReference>
<organism evidence="4">
    <name type="scientific">Thermodesulfobacterium geofontis</name>
    <dbReference type="NCBI Taxonomy" id="1295609"/>
    <lineage>
        <taxon>Bacteria</taxon>
        <taxon>Pseudomonadati</taxon>
        <taxon>Thermodesulfobacteriota</taxon>
        <taxon>Thermodesulfobacteria</taxon>
        <taxon>Thermodesulfobacteriales</taxon>
        <taxon>Thermodesulfobacteriaceae</taxon>
        <taxon>Thermodesulfobacterium</taxon>
    </lineage>
</organism>
<evidence type="ECO:0000259" key="3">
    <source>
        <dbReference type="Pfam" id="PF00588"/>
    </source>
</evidence>
<sequence>MNCKKLEGEEILKKWRKNRPPERFPIVAILDNIRSAYNVGSMFRTAECAYISKLILCGITPCPPHPKVEKTALGTTNLVPWNYFLHTLDAIKNLKKEGFKIAILEITEKSIPIQQLKKEDFPLALVIGNEVTGVDEEIFYEGDFILEIPLYGEKESLNVAVAFGVAIFLLIEKLKDIQSFNSCNK</sequence>
<dbReference type="Gene3D" id="3.40.1280.10">
    <property type="match status" value="1"/>
</dbReference>
<dbReference type="GO" id="GO:0008173">
    <property type="term" value="F:RNA methyltransferase activity"/>
    <property type="evidence" value="ECO:0007669"/>
    <property type="project" value="InterPro"/>
</dbReference>
<evidence type="ECO:0000313" key="4">
    <source>
        <dbReference type="EMBL" id="HGQ86095.1"/>
    </source>
</evidence>
<dbReference type="EMBL" id="DSZN01000109">
    <property type="protein sequence ID" value="HGQ86095.1"/>
    <property type="molecule type" value="Genomic_DNA"/>
</dbReference>
<dbReference type="Pfam" id="PF00588">
    <property type="entry name" value="SpoU_methylase"/>
    <property type="match status" value="1"/>
</dbReference>
<evidence type="ECO:0000256" key="1">
    <source>
        <dbReference type="ARBA" id="ARBA00022603"/>
    </source>
</evidence>
<dbReference type="GO" id="GO:0032259">
    <property type="term" value="P:methylation"/>
    <property type="evidence" value="ECO:0007669"/>
    <property type="project" value="UniProtKB-KW"/>
</dbReference>
<dbReference type="GO" id="GO:0005829">
    <property type="term" value="C:cytosol"/>
    <property type="evidence" value="ECO:0007669"/>
    <property type="project" value="TreeGrafter"/>
</dbReference>
<dbReference type="InterPro" id="IPR029026">
    <property type="entry name" value="tRNA_m1G_MTases_N"/>
</dbReference>
<dbReference type="InterPro" id="IPR004441">
    <property type="entry name" value="rRNA_MeTrfase_TrmH"/>
</dbReference>
<protein>
    <submittedName>
        <fullName evidence="4">TrmH family RNA methyltransferase</fullName>
    </submittedName>
</protein>
<dbReference type="InterPro" id="IPR029028">
    <property type="entry name" value="Alpha/beta_knot_MTases"/>
</dbReference>
<accession>A0A7C4JS06</accession>
<name>A0A7C4JS06_9BACT</name>
<feature type="domain" description="tRNA/rRNA methyltransferase SpoU type" evidence="3">
    <location>
        <begin position="26"/>
        <end position="167"/>
    </location>
</feature>
<reference evidence="4" key="1">
    <citation type="journal article" date="2020" name="mSystems">
        <title>Genome- and Community-Level Interaction Insights into Carbon Utilization and Element Cycling Functions of Hydrothermarchaeota in Hydrothermal Sediment.</title>
        <authorList>
            <person name="Zhou Z."/>
            <person name="Liu Y."/>
            <person name="Xu W."/>
            <person name="Pan J."/>
            <person name="Luo Z.H."/>
            <person name="Li M."/>
        </authorList>
    </citation>
    <scope>NUCLEOTIDE SEQUENCE [LARGE SCALE GENOMIC DNA]</scope>
    <source>
        <strain evidence="4">SpSt-6</strain>
    </source>
</reference>